<dbReference type="InterPro" id="IPR011701">
    <property type="entry name" value="MFS"/>
</dbReference>
<dbReference type="SUPFAM" id="SSF103473">
    <property type="entry name" value="MFS general substrate transporter"/>
    <property type="match status" value="1"/>
</dbReference>
<keyword evidence="1" id="KW-0472">Membrane</keyword>
<name>A0A1R4K7H6_9MICO</name>
<dbReference type="Proteomes" id="UP000196778">
    <property type="component" value="Unassembled WGS sequence"/>
</dbReference>
<dbReference type="AlphaFoldDB" id="A0A1R4K7H6"/>
<keyword evidence="3" id="KW-1185">Reference proteome</keyword>
<dbReference type="GO" id="GO:0022857">
    <property type="term" value="F:transmembrane transporter activity"/>
    <property type="evidence" value="ECO:0007669"/>
    <property type="project" value="InterPro"/>
</dbReference>
<feature type="transmembrane region" description="Helical" evidence="1">
    <location>
        <begin position="391"/>
        <end position="410"/>
    </location>
</feature>
<gene>
    <name evidence="2" type="ORF">FM119_11855</name>
</gene>
<dbReference type="Pfam" id="PF07690">
    <property type="entry name" value="MFS_1"/>
    <property type="match status" value="1"/>
</dbReference>
<evidence type="ECO:0000256" key="1">
    <source>
        <dbReference type="SAM" id="Phobius"/>
    </source>
</evidence>
<dbReference type="EMBL" id="FUKR01000068">
    <property type="protein sequence ID" value="SJN40249.1"/>
    <property type="molecule type" value="Genomic_DNA"/>
</dbReference>
<protein>
    <submittedName>
        <fullName evidence="2">Cyanate MFS transporter</fullName>
    </submittedName>
</protein>
<feature type="transmembrane region" description="Helical" evidence="1">
    <location>
        <begin position="158"/>
        <end position="179"/>
    </location>
</feature>
<dbReference type="OrthoDB" id="5317164at2"/>
<dbReference type="PANTHER" id="PTHR23523">
    <property type="match status" value="1"/>
</dbReference>
<sequence length="416" mass="41232">MPTPRARAALLLSSVVLLSLNSRAPFGQPGPLAPLAGWDGAVVGMLGVLPPLGMAVSAGLVPWLLRRVSADRLLLWSTVTALLGAAIRPWGTGGLVAGTLVAALAIGGGNVLIPVLIRTRYSSRDSGRMFGVYGAMMGVGSAVIAGSAVPVATATGSWEAAIATAVLPAAAAVVGAAWVRVHGGEHAGVGAPPGDGDDAEVAVPGALGHPHGAAAGRAPSARSRTPVWRSAAGWSALLFFGVQSVLFYALLAWLPSVLIAAGLTAAQAGTGQSILIAGVALGGGLAPIHAGRRRSQLGTMLAIAVTSLLGILVILTVPSAPLLLGLGVPLLGIGLGGGQALPALIYSRRGRDAGHTAALSSFAQTGGFALAAVGAPLVGAVHAASGSWTPVLWLLIGVCCASPILGWRAARPDAHR</sequence>
<feature type="transmembrane region" description="Helical" evidence="1">
    <location>
        <begin position="231"/>
        <end position="251"/>
    </location>
</feature>
<accession>A0A1R4K7H6</accession>
<dbReference type="Gene3D" id="1.20.1250.20">
    <property type="entry name" value="MFS general substrate transporter like domains"/>
    <property type="match status" value="1"/>
</dbReference>
<feature type="transmembrane region" description="Helical" evidence="1">
    <location>
        <begin position="323"/>
        <end position="346"/>
    </location>
</feature>
<dbReference type="InterPro" id="IPR036259">
    <property type="entry name" value="MFS_trans_sf"/>
</dbReference>
<feature type="transmembrane region" description="Helical" evidence="1">
    <location>
        <begin position="297"/>
        <end position="317"/>
    </location>
</feature>
<keyword evidence="1" id="KW-1133">Transmembrane helix</keyword>
<feature type="transmembrane region" description="Helical" evidence="1">
    <location>
        <begin position="257"/>
        <end position="285"/>
    </location>
</feature>
<keyword evidence="1" id="KW-0812">Transmembrane</keyword>
<dbReference type="RefSeq" id="WP_087138376.1">
    <property type="nucleotide sequence ID" value="NZ_FUKR01000068.1"/>
</dbReference>
<dbReference type="PANTHER" id="PTHR23523:SF2">
    <property type="entry name" value="2-NITROIMIDAZOLE TRANSPORTER"/>
    <property type="match status" value="1"/>
</dbReference>
<reference evidence="3" key="1">
    <citation type="submission" date="2017-02" db="EMBL/GenBank/DDBJ databases">
        <authorList>
            <person name="Dridi B."/>
        </authorList>
    </citation>
    <scope>NUCLEOTIDE SEQUENCE [LARGE SCALE GENOMIC DNA]</scope>
    <source>
        <strain evidence="3">EB411</strain>
    </source>
</reference>
<organism evidence="2 3">
    <name type="scientific">Mycetocola reblochoni REB411</name>
    <dbReference type="NCBI Taxonomy" id="1255698"/>
    <lineage>
        <taxon>Bacteria</taxon>
        <taxon>Bacillati</taxon>
        <taxon>Actinomycetota</taxon>
        <taxon>Actinomycetes</taxon>
        <taxon>Micrococcales</taxon>
        <taxon>Microbacteriaceae</taxon>
        <taxon>Mycetocola</taxon>
    </lineage>
</organism>
<feature type="transmembrane region" description="Helical" evidence="1">
    <location>
        <begin position="367"/>
        <end position="385"/>
    </location>
</feature>
<feature type="transmembrane region" description="Helical" evidence="1">
    <location>
        <begin position="73"/>
        <end position="90"/>
    </location>
</feature>
<evidence type="ECO:0000313" key="3">
    <source>
        <dbReference type="Proteomes" id="UP000196778"/>
    </source>
</evidence>
<feature type="transmembrane region" description="Helical" evidence="1">
    <location>
        <begin position="43"/>
        <end position="61"/>
    </location>
</feature>
<dbReference type="InterPro" id="IPR052524">
    <property type="entry name" value="MFS_Cyanate_Porter"/>
</dbReference>
<proteinExistence type="predicted"/>
<feature type="transmembrane region" description="Helical" evidence="1">
    <location>
        <begin position="129"/>
        <end position="152"/>
    </location>
</feature>
<feature type="transmembrane region" description="Helical" evidence="1">
    <location>
        <begin position="96"/>
        <end position="117"/>
    </location>
</feature>
<evidence type="ECO:0000313" key="2">
    <source>
        <dbReference type="EMBL" id="SJN40249.1"/>
    </source>
</evidence>